<comment type="caution">
    <text evidence="4">The sequence shown here is derived from an EMBL/GenBank/DDBJ whole genome shotgun (WGS) entry which is preliminary data.</text>
</comment>
<dbReference type="Pfam" id="PF07969">
    <property type="entry name" value="Amidohydro_3"/>
    <property type="match status" value="1"/>
</dbReference>
<proteinExistence type="predicted"/>
<accession>A0A9D2EI85</accession>
<dbReference type="InterPro" id="IPR032466">
    <property type="entry name" value="Metal_Hydrolase"/>
</dbReference>
<protein>
    <submittedName>
        <fullName evidence="4">Amidohydrolase family protein</fullName>
    </submittedName>
</protein>
<dbReference type="Proteomes" id="UP000824037">
    <property type="component" value="Unassembled WGS sequence"/>
</dbReference>
<feature type="region of interest" description="Disordered" evidence="2">
    <location>
        <begin position="500"/>
        <end position="519"/>
    </location>
</feature>
<gene>
    <name evidence="4" type="ORF">H9815_19590</name>
</gene>
<dbReference type="SUPFAM" id="SSF51556">
    <property type="entry name" value="Metallo-dependent hydrolases"/>
    <property type="match status" value="1"/>
</dbReference>
<feature type="domain" description="Amidohydrolase 3" evidence="3">
    <location>
        <begin position="51"/>
        <end position="499"/>
    </location>
</feature>
<dbReference type="InterPro" id="IPR011059">
    <property type="entry name" value="Metal-dep_hydrolase_composite"/>
</dbReference>
<evidence type="ECO:0000256" key="1">
    <source>
        <dbReference type="ARBA" id="ARBA00022801"/>
    </source>
</evidence>
<dbReference type="Gene3D" id="3.20.20.140">
    <property type="entry name" value="Metal-dependent hydrolases"/>
    <property type="match status" value="2"/>
</dbReference>
<reference evidence="4" key="1">
    <citation type="journal article" date="2021" name="PeerJ">
        <title>Extensive microbial diversity within the chicken gut microbiome revealed by metagenomics and culture.</title>
        <authorList>
            <person name="Gilroy R."/>
            <person name="Ravi A."/>
            <person name="Getino M."/>
            <person name="Pursley I."/>
            <person name="Horton D.L."/>
            <person name="Alikhan N.F."/>
            <person name="Baker D."/>
            <person name="Gharbi K."/>
            <person name="Hall N."/>
            <person name="Watson M."/>
            <person name="Adriaenssens E.M."/>
            <person name="Foster-Nyarko E."/>
            <person name="Jarju S."/>
            <person name="Secka A."/>
            <person name="Antonio M."/>
            <person name="Oren A."/>
            <person name="Chaudhuri R.R."/>
            <person name="La Ragione R."/>
            <person name="Hildebrand F."/>
            <person name="Pallen M.J."/>
        </authorList>
    </citation>
    <scope>NUCLEOTIDE SEQUENCE</scope>
    <source>
        <strain evidence="4">ChiGjej4B4-7305</strain>
    </source>
</reference>
<evidence type="ECO:0000313" key="4">
    <source>
        <dbReference type="EMBL" id="HIZ37983.1"/>
    </source>
</evidence>
<dbReference type="InterPro" id="IPR013108">
    <property type="entry name" value="Amidohydro_3"/>
</dbReference>
<keyword evidence="1" id="KW-0378">Hydrolase</keyword>
<evidence type="ECO:0000313" key="5">
    <source>
        <dbReference type="Proteomes" id="UP000824037"/>
    </source>
</evidence>
<evidence type="ECO:0000256" key="2">
    <source>
        <dbReference type="SAM" id="MobiDB-lite"/>
    </source>
</evidence>
<dbReference type="SUPFAM" id="SSF51338">
    <property type="entry name" value="Composite domain of metallo-dependent hydrolases"/>
    <property type="match status" value="1"/>
</dbReference>
<reference evidence="4" key="2">
    <citation type="submission" date="2021-04" db="EMBL/GenBank/DDBJ databases">
        <authorList>
            <person name="Gilroy R."/>
        </authorList>
    </citation>
    <scope>NUCLEOTIDE SEQUENCE</scope>
    <source>
        <strain evidence="4">ChiGjej4B4-7305</strain>
    </source>
</reference>
<sequence length="519" mass="54437">MSSTSQTVLRGGLVADGFGGEPFLGDVVIAADRIAAVVPASERPVAGYDAETIDCAGRVIAPGFVDLHCHSDLSLLAYPDNESRITQGVTTEVVGNCGMTPAPGNADVAGLARVISTIDVTPDLEWTWSDVAGWLQALDDCPTATNVAAQIGHGSARFAAAGNSTAALDTDQLAALEHEVEEAFSAGVVGASVGLMYAPGEAAGADELAFLARIVAAHDGVLSAHLRDYRTGALPRSIDELADAVRDDGPRLQISHLRGVGTEDGFAEVLARVEQLRESMDIAADAYPYVHGHTTLIQLLPSALRAAGPDAVLEACRRDPAAVADHLKTAGYHPDQIIVMKAARTPDMVGKNLTESDGDPWRLLVDLLVANQALVDVALESGLWRDVDLALATGWISIASDGTALNRTHRSSAAHPRSWGAFSAGYRRLRRQGTPIGETIRRLSTVPAARAGITGGIIRGHRADLVVLDDLTFDSAATFEQPAQRSVGLEHVYVNGSAVIGSGHHTGARPGKLIRKGQQ</sequence>
<dbReference type="GO" id="GO:0016810">
    <property type="term" value="F:hydrolase activity, acting on carbon-nitrogen (but not peptide) bonds"/>
    <property type="evidence" value="ECO:0007669"/>
    <property type="project" value="InterPro"/>
</dbReference>
<organism evidence="4 5">
    <name type="scientific">Candidatus Ruania gallistercoris</name>
    <dbReference type="NCBI Taxonomy" id="2838746"/>
    <lineage>
        <taxon>Bacteria</taxon>
        <taxon>Bacillati</taxon>
        <taxon>Actinomycetota</taxon>
        <taxon>Actinomycetes</taxon>
        <taxon>Micrococcales</taxon>
        <taxon>Ruaniaceae</taxon>
        <taxon>Ruania</taxon>
    </lineage>
</organism>
<dbReference type="AlphaFoldDB" id="A0A9D2EI85"/>
<name>A0A9D2EI85_9MICO</name>
<dbReference type="PANTHER" id="PTHR11113">
    <property type="entry name" value="N-ACETYLGLUCOSAMINE-6-PHOSPHATE DEACETYLASE"/>
    <property type="match status" value="1"/>
</dbReference>
<evidence type="ECO:0000259" key="3">
    <source>
        <dbReference type="Pfam" id="PF07969"/>
    </source>
</evidence>
<dbReference type="EMBL" id="DXBY01000333">
    <property type="protein sequence ID" value="HIZ37983.1"/>
    <property type="molecule type" value="Genomic_DNA"/>
</dbReference>